<feature type="compositionally biased region" description="Basic and acidic residues" evidence="1">
    <location>
        <begin position="271"/>
        <end position="281"/>
    </location>
</feature>
<dbReference type="Proteomes" id="UP000235965">
    <property type="component" value="Unassembled WGS sequence"/>
</dbReference>
<feature type="region of interest" description="Disordered" evidence="1">
    <location>
        <begin position="59"/>
        <end position="108"/>
    </location>
</feature>
<gene>
    <name evidence="2" type="ORF">B7P43_G17722</name>
</gene>
<feature type="compositionally biased region" description="Basic and acidic residues" evidence="1">
    <location>
        <begin position="209"/>
        <end position="218"/>
    </location>
</feature>
<feature type="compositionally biased region" description="Basic and acidic residues" evidence="1">
    <location>
        <begin position="324"/>
        <end position="378"/>
    </location>
</feature>
<feature type="region of interest" description="Disordered" evidence="1">
    <location>
        <begin position="165"/>
        <end position="395"/>
    </location>
</feature>
<reference evidence="2 3" key="1">
    <citation type="submission" date="2017-12" db="EMBL/GenBank/DDBJ databases">
        <title>Hemimetabolous genomes reveal molecular basis of termite eusociality.</title>
        <authorList>
            <person name="Harrison M.C."/>
            <person name="Jongepier E."/>
            <person name="Robertson H.M."/>
            <person name="Arning N."/>
            <person name="Bitard-Feildel T."/>
            <person name="Chao H."/>
            <person name="Childers C.P."/>
            <person name="Dinh H."/>
            <person name="Doddapaneni H."/>
            <person name="Dugan S."/>
            <person name="Gowin J."/>
            <person name="Greiner C."/>
            <person name="Han Y."/>
            <person name="Hu H."/>
            <person name="Hughes D.S.T."/>
            <person name="Huylmans A.-K."/>
            <person name="Kemena C."/>
            <person name="Kremer L.P.M."/>
            <person name="Lee S.L."/>
            <person name="Lopez-Ezquerra A."/>
            <person name="Mallet L."/>
            <person name="Monroy-Kuhn J.M."/>
            <person name="Moser A."/>
            <person name="Murali S.C."/>
            <person name="Muzny D.M."/>
            <person name="Otani S."/>
            <person name="Piulachs M.-D."/>
            <person name="Poelchau M."/>
            <person name="Qu J."/>
            <person name="Schaub F."/>
            <person name="Wada-Katsumata A."/>
            <person name="Worley K.C."/>
            <person name="Xie Q."/>
            <person name="Ylla G."/>
            <person name="Poulsen M."/>
            <person name="Gibbs R.A."/>
            <person name="Schal C."/>
            <person name="Richards S."/>
            <person name="Belles X."/>
            <person name="Korb J."/>
            <person name="Bornberg-Bauer E."/>
        </authorList>
    </citation>
    <scope>NUCLEOTIDE SEQUENCE [LARGE SCALE GENOMIC DNA]</scope>
    <source>
        <tissue evidence="2">Whole body</tissue>
    </source>
</reference>
<comment type="caution">
    <text evidence="2">The sequence shown here is derived from an EMBL/GenBank/DDBJ whole genome shotgun (WGS) entry which is preliminary data.</text>
</comment>
<feature type="region of interest" description="Disordered" evidence="1">
    <location>
        <begin position="423"/>
        <end position="446"/>
    </location>
</feature>
<keyword evidence="3" id="KW-1185">Reference proteome</keyword>
<feature type="compositionally biased region" description="Basic residues" evidence="1">
    <location>
        <begin position="1"/>
        <end position="11"/>
    </location>
</feature>
<dbReference type="OrthoDB" id="7743577at2759"/>
<evidence type="ECO:0000313" key="3">
    <source>
        <dbReference type="Proteomes" id="UP000235965"/>
    </source>
</evidence>
<name>A0A2J7QR39_9NEOP</name>
<protein>
    <submittedName>
        <fullName evidence="2">Uncharacterized protein</fullName>
    </submittedName>
</protein>
<feature type="compositionally biased region" description="Basic and acidic residues" evidence="1">
    <location>
        <begin position="252"/>
        <end position="262"/>
    </location>
</feature>
<accession>A0A2J7QR39</accession>
<sequence length="589" mass="65826">MPERLKKKLTQRHLQIDLKKNKKKRLKNQGEDVVMNTEQKENIRAEVETSGGVVVHAMTSTQSTVDKNALREMSQTENKPHEEVKAIDPSVPIKTIHKKSPAGLPPSIKSSAGIFQPVSQSKAGERTFILSSNGCKEKNERKLPEKSIPVGGLSMFPSVEHMIKKEYIPQEHSPPVKRFKASRPDFPSQVGQETPKEEEVNISQNGMTNRKEMKHEEQSPLLKTSNSAEHKEKKSPGQEPTVKTADSAGNGNKEHGVHRQEEECTLNVSKEVQKVQKEVKSMKKVMPQETSNVPVEENMTAKEQKPEEQCPPLKTANGSKRKMQKGDKYAKESETKKNSRNETNATKHEDHSLPVKTSIHEANNRKENKITNERKLLENGEGFAKESPSLATRESILKPHEKLEGKEAKMPLKQLQNCKNLLQHNTKEQKTANRGNLKNNINTTEGQQVKAATASPAERISSPQVVYQKINHEHSMKSNIAKATKSSVAKKPPEEKSLITVSCQTSPELKCEDEKCSATPNTILQSNIPESPPDPIKNRPQLPLKSAIPIMKSPIGTRKLSPDTAVTFQQSLQNSHLPVHRQSRLLHAP</sequence>
<feature type="non-terminal residue" evidence="2">
    <location>
        <position position="589"/>
    </location>
</feature>
<dbReference type="AlphaFoldDB" id="A0A2J7QR39"/>
<dbReference type="EMBL" id="NEVH01011986">
    <property type="protein sequence ID" value="PNF31048.1"/>
    <property type="molecule type" value="Genomic_DNA"/>
</dbReference>
<organism evidence="2 3">
    <name type="scientific">Cryptotermes secundus</name>
    <dbReference type="NCBI Taxonomy" id="105785"/>
    <lineage>
        <taxon>Eukaryota</taxon>
        <taxon>Metazoa</taxon>
        <taxon>Ecdysozoa</taxon>
        <taxon>Arthropoda</taxon>
        <taxon>Hexapoda</taxon>
        <taxon>Insecta</taxon>
        <taxon>Pterygota</taxon>
        <taxon>Neoptera</taxon>
        <taxon>Polyneoptera</taxon>
        <taxon>Dictyoptera</taxon>
        <taxon>Blattodea</taxon>
        <taxon>Blattoidea</taxon>
        <taxon>Termitoidae</taxon>
        <taxon>Kalotermitidae</taxon>
        <taxon>Cryptotermitinae</taxon>
        <taxon>Cryptotermes</taxon>
    </lineage>
</organism>
<evidence type="ECO:0000256" key="1">
    <source>
        <dbReference type="SAM" id="MobiDB-lite"/>
    </source>
</evidence>
<feature type="region of interest" description="Disordered" evidence="1">
    <location>
        <begin position="1"/>
        <end position="39"/>
    </location>
</feature>
<evidence type="ECO:0000313" key="2">
    <source>
        <dbReference type="EMBL" id="PNF31048.1"/>
    </source>
</evidence>
<feature type="compositionally biased region" description="Basic and acidic residues" evidence="1">
    <location>
        <begin position="299"/>
        <end position="308"/>
    </location>
</feature>
<dbReference type="InParanoid" id="A0A2J7QR39"/>
<proteinExistence type="predicted"/>
<feature type="compositionally biased region" description="Polar residues" evidence="1">
    <location>
        <begin position="432"/>
        <end position="446"/>
    </location>
</feature>